<dbReference type="Pfam" id="PF00651">
    <property type="entry name" value="BTB"/>
    <property type="match status" value="1"/>
</dbReference>
<keyword evidence="3" id="KW-1185">Reference proteome</keyword>
<evidence type="ECO:0000259" key="1">
    <source>
        <dbReference type="PROSITE" id="PS50097"/>
    </source>
</evidence>
<comment type="caution">
    <text evidence="2">The sequence shown here is derived from an EMBL/GenBank/DDBJ whole genome shotgun (WGS) entry which is preliminary data.</text>
</comment>
<dbReference type="PROSITE" id="PS50097">
    <property type="entry name" value="BTB"/>
    <property type="match status" value="1"/>
</dbReference>
<dbReference type="SUPFAM" id="SSF54695">
    <property type="entry name" value="POZ domain"/>
    <property type="match status" value="1"/>
</dbReference>
<name>A0A4Y2HP83_ARAVE</name>
<protein>
    <submittedName>
        <fullName evidence="2">Protein roadkill</fullName>
    </submittedName>
</protein>
<dbReference type="InterPro" id="IPR000210">
    <property type="entry name" value="BTB/POZ_dom"/>
</dbReference>
<dbReference type="InterPro" id="IPR011333">
    <property type="entry name" value="SKP1/BTB/POZ_sf"/>
</dbReference>
<reference evidence="2 3" key="1">
    <citation type="journal article" date="2019" name="Sci. Rep.">
        <title>Orb-weaving spider Araneus ventricosus genome elucidates the spidroin gene catalogue.</title>
        <authorList>
            <person name="Kono N."/>
            <person name="Nakamura H."/>
            <person name="Ohtoshi R."/>
            <person name="Moran D.A.P."/>
            <person name="Shinohara A."/>
            <person name="Yoshida Y."/>
            <person name="Fujiwara M."/>
            <person name="Mori M."/>
            <person name="Tomita M."/>
            <person name="Arakawa K."/>
        </authorList>
    </citation>
    <scope>NUCLEOTIDE SEQUENCE [LARGE SCALE GENOMIC DNA]</scope>
</reference>
<dbReference type="PANTHER" id="PTHR24413">
    <property type="entry name" value="SPECKLE-TYPE POZ PROTEIN"/>
    <property type="match status" value="1"/>
</dbReference>
<dbReference type="OrthoDB" id="6435570at2759"/>
<sequence>MNSKDMKAIYKTQCFADVELETKTKSFPAHKIVLCSRSSVFKAMMISDMKEKNTECIQVDDLENDTVEQLLLFLYSDSLPNIQLKSATQLYYAADKYQIGKLKEMCSSFFTQNLSASNAGDLLLLADTHNYSNLRKVAEDFILEHED</sequence>
<dbReference type="Proteomes" id="UP000499080">
    <property type="component" value="Unassembled WGS sequence"/>
</dbReference>
<gene>
    <name evidence="2" type="primary">rdx_3</name>
    <name evidence="2" type="ORF">AVEN_74820_1</name>
</gene>
<dbReference type="Gene3D" id="3.30.710.10">
    <property type="entry name" value="Potassium Channel Kv1.1, Chain A"/>
    <property type="match status" value="1"/>
</dbReference>
<dbReference type="Gene3D" id="6.10.250.3030">
    <property type="match status" value="1"/>
</dbReference>
<accession>A0A4Y2HP83</accession>
<proteinExistence type="predicted"/>
<dbReference type="SMART" id="SM00225">
    <property type="entry name" value="BTB"/>
    <property type="match status" value="1"/>
</dbReference>
<feature type="domain" description="BTB" evidence="1">
    <location>
        <begin position="16"/>
        <end position="83"/>
    </location>
</feature>
<dbReference type="AlphaFoldDB" id="A0A4Y2HP83"/>
<evidence type="ECO:0000313" key="3">
    <source>
        <dbReference type="Proteomes" id="UP000499080"/>
    </source>
</evidence>
<dbReference type="EMBL" id="BGPR01002060">
    <property type="protein sequence ID" value="GBM67082.1"/>
    <property type="molecule type" value="Genomic_DNA"/>
</dbReference>
<dbReference type="CDD" id="cd18186">
    <property type="entry name" value="BTB_POZ_ZBTB_KLHL-like"/>
    <property type="match status" value="1"/>
</dbReference>
<organism evidence="2 3">
    <name type="scientific">Araneus ventricosus</name>
    <name type="common">Orbweaver spider</name>
    <name type="synonym">Epeira ventricosa</name>
    <dbReference type="NCBI Taxonomy" id="182803"/>
    <lineage>
        <taxon>Eukaryota</taxon>
        <taxon>Metazoa</taxon>
        <taxon>Ecdysozoa</taxon>
        <taxon>Arthropoda</taxon>
        <taxon>Chelicerata</taxon>
        <taxon>Arachnida</taxon>
        <taxon>Araneae</taxon>
        <taxon>Araneomorphae</taxon>
        <taxon>Entelegynae</taxon>
        <taxon>Araneoidea</taxon>
        <taxon>Araneidae</taxon>
        <taxon>Araneus</taxon>
    </lineage>
</organism>
<evidence type="ECO:0000313" key="2">
    <source>
        <dbReference type="EMBL" id="GBM67082.1"/>
    </source>
</evidence>